<dbReference type="PROSITE" id="PS50805">
    <property type="entry name" value="KRAB"/>
    <property type="match status" value="1"/>
</dbReference>
<evidence type="ECO:0000259" key="15">
    <source>
        <dbReference type="PROSITE" id="PS50157"/>
    </source>
</evidence>
<dbReference type="PANTHER" id="PTHR24384">
    <property type="entry name" value="FINGER PUTATIVE TRANSCRIPTION FACTOR FAMILY-RELATED"/>
    <property type="match status" value="1"/>
</dbReference>
<organism evidence="17 18">
    <name type="scientific">Puma concolor</name>
    <name type="common">Mountain lion</name>
    <name type="synonym">Felis concolor</name>
    <dbReference type="NCBI Taxonomy" id="9696"/>
    <lineage>
        <taxon>Eukaryota</taxon>
        <taxon>Metazoa</taxon>
        <taxon>Chordata</taxon>
        <taxon>Craniata</taxon>
        <taxon>Vertebrata</taxon>
        <taxon>Euteleostomi</taxon>
        <taxon>Mammalia</taxon>
        <taxon>Eutheria</taxon>
        <taxon>Laurasiatheria</taxon>
        <taxon>Carnivora</taxon>
        <taxon>Feliformia</taxon>
        <taxon>Felidae</taxon>
        <taxon>Felinae</taxon>
        <taxon>Puma</taxon>
    </lineage>
</organism>
<feature type="domain" description="C2H2-type" evidence="15">
    <location>
        <begin position="628"/>
        <end position="652"/>
    </location>
</feature>
<dbReference type="InterPro" id="IPR036236">
    <property type="entry name" value="Znf_C2H2_sf"/>
</dbReference>
<evidence type="ECO:0000256" key="9">
    <source>
        <dbReference type="ARBA" id="ARBA00022843"/>
    </source>
</evidence>
<dbReference type="Gene3D" id="6.10.140.140">
    <property type="match status" value="1"/>
</dbReference>
<evidence type="ECO:0000256" key="6">
    <source>
        <dbReference type="ARBA" id="ARBA00022737"/>
    </source>
</evidence>
<dbReference type="GO" id="GO:0000981">
    <property type="term" value="F:DNA-binding transcription factor activity, RNA polymerase II-specific"/>
    <property type="evidence" value="ECO:0007669"/>
    <property type="project" value="TreeGrafter"/>
</dbReference>
<feature type="domain" description="C2H2-type" evidence="15">
    <location>
        <begin position="265"/>
        <end position="292"/>
    </location>
</feature>
<dbReference type="RefSeq" id="XP_025770431.1">
    <property type="nucleotide sequence ID" value="XM_025914646.1"/>
</dbReference>
<name>A0A6P6H4Y6_PUMCO</name>
<dbReference type="FunFam" id="3.30.160.60:FF:001408">
    <property type="entry name" value="Zinc finger protein 260"/>
    <property type="match status" value="1"/>
</dbReference>
<dbReference type="GO" id="GO:0000978">
    <property type="term" value="F:RNA polymerase II cis-regulatory region sequence-specific DNA binding"/>
    <property type="evidence" value="ECO:0007669"/>
    <property type="project" value="TreeGrafter"/>
</dbReference>
<evidence type="ECO:0000256" key="5">
    <source>
        <dbReference type="ARBA" id="ARBA00022723"/>
    </source>
</evidence>
<proteinExistence type="inferred from homology"/>
<feature type="domain" description="C2H2-type" evidence="15">
    <location>
        <begin position="516"/>
        <end position="543"/>
    </location>
</feature>
<dbReference type="Gene3D" id="3.30.160.60">
    <property type="entry name" value="Classic Zinc Finger"/>
    <property type="match status" value="12"/>
</dbReference>
<evidence type="ECO:0000256" key="12">
    <source>
        <dbReference type="ARBA" id="ARBA00023163"/>
    </source>
</evidence>
<keyword evidence="6" id="KW-0677">Repeat</keyword>
<evidence type="ECO:0000256" key="1">
    <source>
        <dbReference type="ARBA" id="ARBA00003767"/>
    </source>
</evidence>
<dbReference type="Pfam" id="PF00096">
    <property type="entry name" value="zf-C2H2"/>
    <property type="match status" value="9"/>
</dbReference>
<keyword evidence="12" id="KW-0804">Transcription</keyword>
<evidence type="ECO:0000259" key="16">
    <source>
        <dbReference type="PROSITE" id="PS50805"/>
    </source>
</evidence>
<dbReference type="SMART" id="SM00349">
    <property type="entry name" value="KRAB"/>
    <property type="match status" value="1"/>
</dbReference>
<evidence type="ECO:0000256" key="13">
    <source>
        <dbReference type="ARBA" id="ARBA00023242"/>
    </source>
</evidence>
<feature type="domain" description="C2H2-type" evidence="15">
    <location>
        <begin position="572"/>
        <end position="599"/>
    </location>
</feature>
<protein>
    <submittedName>
        <fullName evidence="18">Zinc finger protein 260-like</fullName>
    </submittedName>
</protein>
<keyword evidence="13" id="KW-0539">Nucleus</keyword>
<evidence type="ECO:0000256" key="8">
    <source>
        <dbReference type="ARBA" id="ARBA00022833"/>
    </source>
</evidence>
<keyword evidence="10" id="KW-0805">Transcription regulation</keyword>
<dbReference type="InterPro" id="IPR036051">
    <property type="entry name" value="KRAB_dom_sf"/>
</dbReference>
<dbReference type="InterPro" id="IPR013087">
    <property type="entry name" value="Znf_C2H2_type"/>
</dbReference>
<evidence type="ECO:0000256" key="11">
    <source>
        <dbReference type="ARBA" id="ARBA00023125"/>
    </source>
</evidence>
<dbReference type="GO" id="GO:0005634">
    <property type="term" value="C:nucleus"/>
    <property type="evidence" value="ECO:0007669"/>
    <property type="project" value="UniProtKB-SubCell"/>
</dbReference>
<evidence type="ECO:0000256" key="7">
    <source>
        <dbReference type="ARBA" id="ARBA00022771"/>
    </source>
</evidence>
<dbReference type="InterPro" id="IPR001909">
    <property type="entry name" value="KRAB"/>
</dbReference>
<dbReference type="FunFam" id="3.30.160.60:FF:002090">
    <property type="entry name" value="Zinc finger protein 473"/>
    <property type="match status" value="1"/>
</dbReference>
<dbReference type="PROSITE" id="PS00028">
    <property type="entry name" value="ZINC_FINGER_C2H2_1"/>
    <property type="match status" value="10"/>
</dbReference>
<feature type="domain" description="C2H2-type" evidence="15">
    <location>
        <begin position="320"/>
        <end position="347"/>
    </location>
</feature>
<dbReference type="Pfam" id="PF01352">
    <property type="entry name" value="KRAB"/>
    <property type="match status" value="1"/>
</dbReference>
<evidence type="ECO:0000256" key="14">
    <source>
        <dbReference type="PROSITE-ProRule" id="PRU00042"/>
    </source>
</evidence>
<evidence type="ECO:0000256" key="4">
    <source>
        <dbReference type="ARBA" id="ARBA00022499"/>
    </source>
</evidence>
<sequence>MANPQELLTFKDVAIEFSQEEWGFLNHSQRELYRDVMLENYGHLLLLGLVSKPDLVNFLEQKKEAWDVNGKGTVATHPAVSSHGTLSFLPKSCIEASFQNKSMGRCKHSTLENLHLMIDWDNDGESEGHQGYHEGHIQTETSAHNKNLSAQNGEEYKAFWKNLFKSSTSAAPCVSVSKSSNQVLKHTYLWNENLEDVETYLVNAENNYLNYFENRIILTFQSNISESQRFQDEEKSAKWHKFGRSFTEQLTPQTYQSTYNEDTIVQCSQYEKKFNHTSNVNKHLRSHFPEKHFEYNKCGEDFYQSSKLIIHNQNMRENPHKYNECEKALNQFSSVGDHQRTHVGKNTYRCHKPGNMFSQSSRLTIHKTIEAGENRYICKECGQTFDSHSKPTQHQQIHTGEKPYKCEECGKAFKDGSSLNGHRRIHTGEKHYKCKECGKAFTHRSSLTQHHRIHTGEKPYRCKECGKAFNQYSKVIQHHRIHTGEKPYKCKKCGKAFNLHSNLTQHHRIHTGEKPYQCKECGKAFNQHSHLTQHHRIHTGEKPYKCIECGKAFKRHSNLIQHHRIHTGEKPYKCKECGKVFNGYSQLTIHHRIHTGEKPYDCKKCGKAFKHQSNLTQHHRIHTGEKPYDCKECGKAFNQHSNLIRHQRIHII</sequence>
<dbReference type="FunFam" id="3.30.160.60:FF:000052">
    <property type="entry name" value="zinc finger protein 546 isoform X1"/>
    <property type="match status" value="1"/>
</dbReference>
<feature type="domain" description="C2H2-type" evidence="15">
    <location>
        <begin position="544"/>
        <end position="571"/>
    </location>
</feature>
<dbReference type="FunFam" id="3.30.160.60:FF:000338">
    <property type="entry name" value="zinc finger protein 383"/>
    <property type="match status" value="1"/>
</dbReference>
<dbReference type="FunFam" id="3.30.160.60:FF:000330">
    <property type="entry name" value="Zinc finger with KRAB and SCAN domains 1"/>
    <property type="match status" value="1"/>
</dbReference>
<gene>
    <name evidence="18" type="primary">LOC112851108</name>
</gene>
<keyword evidence="4" id="KW-1017">Isopeptide bond</keyword>
<evidence type="ECO:0000313" key="18">
    <source>
        <dbReference type="RefSeq" id="XP_025770431.1"/>
    </source>
</evidence>
<dbReference type="SUPFAM" id="SSF57667">
    <property type="entry name" value="beta-beta-alpha zinc fingers"/>
    <property type="match status" value="7"/>
</dbReference>
<feature type="domain" description="C2H2-type" evidence="15">
    <location>
        <begin position="432"/>
        <end position="459"/>
    </location>
</feature>
<dbReference type="FunFam" id="3.30.160.60:FF:000596">
    <property type="entry name" value="zinc finger protein 10 isoform X1"/>
    <property type="match status" value="1"/>
</dbReference>
<dbReference type="FunFam" id="3.30.160.60:FF:002254">
    <property type="entry name" value="Zinc finger protein 540"/>
    <property type="match status" value="1"/>
</dbReference>
<evidence type="ECO:0000313" key="17">
    <source>
        <dbReference type="Proteomes" id="UP000515131"/>
    </source>
</evidence>
<accession>A0A6P6H4Y6</accession>
<dbReference type="CDD" id="cd07765">
    <property type="entry name" value="KRAB_A-box"/>
    <property type="match status" value="1"/>
</dbReference>
<feature type="domain" description="C2H2-type" evidence="15">
    <location>
        <begin position="488"/>
        <end position="515"/>
    </location>
</feature>
<dbReference type="GO" id="GO:0008270">
    <property type="term" value="F:zinc ion binding"/>
    <property type="evidence" value="ECO:0007669"/>
    <property type="project" value="UniProtKB-KW"/>
</dbReference>
<keyword evidence="9" id="KW-0832">Ubl conjugation</keyword>
<dbReference type="Proteomes" id="UP000515131">
    <property type="component" value="Unplaced"/>
</dbReference>
<comment type="similarity">
    <text evidence="3">Belongs to the krueppel C2H2-type zinc-finger protein family.</text>
</comment>
<dbReference type="AlphaFoldDB" id="A0A6P6H4Y6"/>
<evidence type="ECO:0000256" key="3">
    <source>
        <dbReference type="ARBA" id="ARBA00006991"/>
    </source>
</evidence>
<dbReference type="InterPro" id="IPR050752">
    <property type="entry name" value="C2H2-ZF_domain"/>
</dbReference>
<feature type="domain" description="C2H2-type" evidence="15">
    <location>
        <begin position="460"/>
        <end position="487"/>
    </location>
</feature>
<keyword evidence="5" id="KW-0479">Metal-binding</keyword>
<feature type="domain" description="C2H2-type" evidence="15">
    <location>
        <begin position="376"/>
        <end position="403"/>
    </location>
</feature>
<dbReference type="PROSITE" id="PS50157">
    <property type="entry name" value="ZINC_FINGER_C2H2_2"/>
    <property type="match status" value="12"/>
</dbReference>
<dbReference type="SUPFAM" id="SSF109640">
    <property type="entry name" value="KRAB domain (Kruppel-associated box)"/>
    <property type="match status" value="1"/>
</dbReference>
<keyword evidence="11" id="KW-0238">DNA-binding</keyword>
<keyword evidence="7 14" id="KW-0863">Zinc-finger</keyword>
<feature type="domain" description="C2H2-type" evidence="15">
    <location>
        <begin position="600"/>
        <end position="627"/>
    </location>
</feature>
<keyword evidence="8" id="KW-0862">Zinc</keyword>
<dbReference type="SMART" id="SM00355">
    <property type="entry name" value="ZnF_C2H2"/>
    <property type="match status" value="12"/>
</dbReference>
<comment type="function">
    <text evidence="1">May be involved in transcriptional regulation.</text>
</comment>
<feature type="domain" description="C2H2-type" evidence="15">
    <location>
        <begin position="404"/>
        <end position="431"/>
    </location>
</feature>
<reference evidence="18" key="1">
    <citation type="submission" date="2025-08" db="UniProtKB">
        <authorList>
            <consortium name="RefSeq"/>
        </authorList>
    </citation>
    <scope>IDENTIFICATION</scope>
    <source>
        <tissue evidence="18">Blood</tissue>
    </source>
</reference>
<dbReference type="PANTHER" id="PTHR24384:SF235">
    <property type="entry name" value="ZINC FINGER PROTEIN 519"/>
    <property type="match status" value="1"/>
</dbReference>
<evidence type="ECO:0000256" key="2">
    <source>
        <dbReference type="ARBA" id="ARBA00004123"/>
    </source>
</evidence>
<dbReference type="FunFam" id="3.30.160.60:FF:000016">
    <property type="entry name" value="zinc finger protein 37 homolog"/>
    <property type="match status" value="1"/>
</dbReference>
<comment type="subcellular location">
    <subcellularLocation>
        <location evidence="2">Nucleus</location>
    </subcellularLocation>
</comment>
<dbReference type="KEGG" id="pcoo:112851108"/>
<dbReference type="FunFam" id="3.30.160.60:FF:000307">
    <property type="entry name" value="Zinc finger protein ZFP69 isoform 1"/>
    <property type="match status" value="1"/>
</dbReference>
<keyword evidence="17" id="KW-1185">Reference proteome</keyword>
<evidence type="ECO:0000256" key="10">
    <source>
        <dbReference type="ARBA" id="ARBA00023015"/>
    </source>
</evidence>
<feature type="domain" description="KRAB" evidence="16">
    <location>
        <begin position="8"/>
        <end position="78"/>
    </location>
</feature>
<dbReference type="FunFam" id="3.30.160.60:FF:002343">
    <property type="entry name" value="Zinc finger protein 33A"/>
    <property type="match status" value="1"/>
</dbReference>
<dbReference type="GeneID" id="112851108"/>